<dbReference type="AlphaFoldDB" id="A0A6H0ZVN1"/>
<proteinExistence type="predicted"/>
<gene>
    <name evidence="1" type="ORF">FOB41_22080</name>
</gene>
<evidence type="ECO:0000313" key="1">
    <source>
        <dbReference type="EMBL" id="QIX23840.1"/>
    </source>
</evidence>
<dbReference type="Pfam" id="PF07103">
    <property type="entry name" value="DUF1365"/>
    <property type="match status" value="1"/>
</dbReference>
<dbReference type="PANTHER" id="PTHR33973:SF4">
    <property type="entry name" value="OS07G0153300 PROTEIN"/>
    <property type="match status" value="1"/>
</dbReference>
<accession>A0A6H0ZVN1</accession>
<dbReference type="EMBL" id="CP050899">
    <property type="protein sequence ID" value="QIX23840.1"/>
    <property type="molecule type" value="Genomic_DNA"/>
</dbReference>
<protein>
    <submittedName>
        <fullName evidence="1">DUF1365 domain-containing protein</fullName>
    </submittedName>
</protein>
<dbReference type="PANTHER" id="PTHR33973">
    <property type="entry name" value="OS07G0153300 PROTEIN"/>
    <property type="match status" value="1"/>
</dbReference>
<name>A0A6H0ZVN1_9HYPH</name>
<dbReference type="Proteomes" id="UP000500870">
    <property type="component" value="Chromosome 3"/>
</dbReference>
<evidence type="ECO:0000313" key="2">
    <source>
        <dbReference type="Proteomes" id="UP000500870"/>
    </source>
</evidence>
<sequence length="272" mass="31025">MKPLLVSALFPGHVTHARFKPKTHKLDYRIYSLFLDLDELETLDRKLRFFSVDRFNLFSFHRRDRGNGSGLGLRQQIDAAMTAAGMTADGGPVRLLTMPRLLGWAFNPLSVFFCHGRDMELKAILWEVDNTFGQRHSYLIPVEAGMGAEIVQRCDKAFYVSPFMDMNLHYVFRVIPPGERLKIVIETFDDDGAVLTARHLARRVELTDRALLRAFVTIPFLTLKVVLGIHWEALKIWLKGVALRKRPPPPAQPISFVHPSSSQIEARIHDPV</sequence>
<reference evidence="1 2" key="1">
    <citation type="submission" date="2020-04" db="EMBL/GenBank/DDBJ databases">
        <title>FDA dAtabase for Regulatory Grade micrObial Sequences (FDA-ARGOS): Supporting development and validation of Infectious Disease Dx tests.</title>
        <authorList>
            <person name="Sciortino C."/>
            <person name="Tallon L."/>
            <person name="Sadzewicz L."/>
            <person name="Vavikolanu K."/>
            <person name="Mehta A."/>
            <person name="Aluvathingal J."/>
            <person name="Nadendla S."/>
            <person name="Nandy P."/>
            <person name="Geyer C."/>
            <person name="Yan Y."/>
            <person name="Sichtig H."/>
        </authorList>
    </citation>
    <scope>NUCLEOTIDE SEQUENCE [LARGE SCALE GENOMIC DNA]</scope>
    <source>
        <strain evidence="1 2">FDAARGOS_633</strain>
    </source>
</reference>
<dbReference type="InterPro" id="IPR010775">
    <property type="entry name" value="DUF1365"/>
</dbReference>
<organism evidence="1 2">
    <name type="scientific">Agrobacterium pusense</name>
    <dbReference type="NCBI Taxonomy" id="648995"/>
    <lineage>
        <taxon>Bacteria</taxon>
        <taxon>Pseudomonadati</taxon>
        <taxon>Pseudomonadota</taxon>
        <taxon>Alphaproteobacteria</taxon>
        <taxon>Hyphomicrobiales</taxon>
        <taxon>Rhizobiaceae</taxon>
        <taxon>Rhizobium/Agrobacterium group</taxon>
        <taxon>Agrobacterium</taxon>
    </lineage>
</organism>
<dbReference type="RefSeq" id="WP_037092076.1">
    <property type="nucleotide sequence ID" value="NZ_CP050899.1"/>
</dbReference>